<feature type="binding site" description="axial binding residue" evidence="7">
    <location>
        <position position="406"/>
    </location>
    <ligand>
        <name>heme</name>
        <dbReference type="ChEBI" id="CHEBI:30413"/>
    </ligand>
    <ligandPart>
        <name>Fe</name>
        <dbReference type="ChEBI" id="CHEBI:18248"/>
    </ligandPart>
</feature>
<organism evidence="9">
    <name type="scientific">Gymnodinialimonas phycosphaerae</name>
    <dbReference type="NCBI Taxonomy" id="2841589"/>
    <lineage>
        <taxon>Bacteria</taxon>
        <taxon>Pseudomonadati</taxon>
        <taxon>Pseudomonadota</taxon>
        <taxon>Alphaproteobacteria</taxon>
        <taxon>Rhodobacterales</taxon>
        <taxon>Paracoccaceae</taxon>
        <taxon>Gymnodinialimonas</taxon>
    </lineage>
</organism>
<proteinExistence type="inferred from homology"/>
<evidence type="ECO:0000313" key="8">
    <source>
        <dbReference type="EMBL" id="MBY4892266.1"/>
    </source>
</evidence>
<sequence length="458" mass="51631">MTDLPPKPPARADRVSLLRYMRLFRADILSAQPARLYHAWMAEFRTPFFRSYMINEPALIDEVLKARPMDFPKSDRVGEGLRPLLGESVFLTNGETWKRQRRIIDPAFEGGRLRDTFPAMWAAGEASVARMGATVAPPGVPAKAMEIEEEMSHAAADVIFRTLFSMPIEADIAGRVFHEFRAYQRTQPILNAAAFVPLPRWLPRGHRAKTRRTARNIRALITEMTAARGAEIALGTAPDDLATKIMTTADPVTGARFTTEEMVDQVAIFFLAGHETSASALGWALYLLARYPEWQDKLVEEAQALPDAPDFAAMSKLKLTRDVFREALRLYPPVPMMVRETTCPETFRKRAVKRGSQVVISPWHLHRQDRLWDNPDGFDPGRWHTENGKACMREAFIPFSAGARVCTGAGFAMVEGPLLLAMLLRAFRFERIEGDDPVPVAYLTVRARDGIRLRVSRR</sequence>
<evidence type="ECO:0000256" key="5">
    <source>
        <dbReference type="ARBA" id="ARBA00023004"/>
    </source>
</evidence>
<dbReference type="SUPFAM" id="SSF48264">
    <property type="entry name" value="Cytochrome P450"/>
    <property type="match status" value="1"/>
</dbReference>
<gene>
    <name evidence="8" type="ORF">KUL25_05755</name>
    <name evidence="9" type="ORF">KUL25_05760</name>
</gene>
<dbReference type="Gene3D" id="1.10.630.10">
    <property type="entry name" value="Cytochrome P450"/>
    <property type="match status" value="1"/>
</dbReference>
<dbReference type="GO" id="GO:0020037">
    <property type="term" value="F:heme binding"/>
    <property type="evidence" value="ECO:0007669"/>
    <property type="project" value="InterPro"/>
</dbReference>
<name>A0A975YH00_9RHOB</name>
<keyword evidence="4" id="KW-0560">Oxidoreductase</keyword>
<dbReference type="Proteomes" id="UP000693972">
    <property type="component" value="Unassembled WGS sequence"/>
</dbReference>
<evidence type="ECO:0000256" key="2">
    <source>
        <dbReference type="ARBA" id="ARBA00022617"/>
    </source>
</evidence>
<dbReference type="Pfam" id="PF00067">
    <property type="entry name" value="p450"/>
    <property type="match status" value="1"/>
</dbReference>
<evidence type="ECO:0000256" key="7">
    <source>
        <dbReference type="PIRSR" id="PIRSR602401-1"/>
    </source>
</evidence>
<keyword evidence="2 7" id="KW-0349">Heme</keyword>
<comment type="cofactor">
    <cofactor evidence="7">
        <name>heme</name>
        <dbReference type="ChEBI" id="CHEBI:30413"/>
    </cofactor>
</comment>
<dbReference type="RefSeq" id="WP_257892074.1">
    <property type="nucleotide sequence ID" value="NZ_JAIMBW010000001.1"/>
</dbReference>
<dbReference type="InterPro" id="IPR001128">
    <property type="entry name" value="Cyt_P450"/>
</dbReference>
<evidence type="ECO:0000256" key="4">
    <source>
        <dbReference type="ARBA" id="ARBA00023002"/>
    </source>
</evidence>
<dbReference type="InterPro" id="IPR002401">
    <property type="entry name" value="Cyt_P450_E_grp-I"/>
</dbReference>
<dbReference type="GO" id="GO:0005506">
    <property type="term" value="F:iron ion binding"/>
    <property type="evidence" value="ECO:0007669"/>
    <property type="project" value="InterPro"/>
</dbReference>
<dbReference type="PRINTS" id="PR00463">
    <property type="entry name" value="EP450I"/>
</dbReference>
<keyword evidence="3 7" id="KW-0479">Metal-binding</keyword>
<evidence type="ECO:0000256" key="6">
    <source>
        <dbReference type="ARBA" id="ARBA00023033"/>
    </source>
</evidence>
<accession>A0A975YH00</accession>
<keyword evidence="10" id="KW-1185">Reference proteome</keyword>
<dbReference type="InterPro" id="IPR050196">
    <property type="entry name" value="Cytochrome_P450_Monoox"/>
</dbReference>
<dbReference type="GO" id="GO:0016705">
    <property type="term" value="F:oxidoreductase activity, acting on paired donors, with incorporation or reduction of molecular oxygen"/>
    <property type="evidence" value="ECO:0007669"/>
    <property type="project" value="InterPro"/>
</dbReference>
<dbReference type="PANTHER" id="PTHR24291:SF50">
    <property type="entry name" value="BIFUNCTIONAL ALBAFLAVENONE MONOOXYGENASE_TERPENE SYNTHASE"/>
    <property type="match status" value="1"/>
</dbReference>
<dbReference type="InterPro" id="IPR036396">
    <property type="entry name" value="Cyt_P450_sf"/>
</dbReference>
<comment type="similarity">
    <text evidence="1">Belongs to the cytochrome P450 family.</text>
</comment>
<dbReference type="EMBL" id="CP078073">
    <property type="protein sequence ID" value="QXL89017.1"/>
    <property type="molecule type" value="Genomic_DNA"/>
</dbReference>
<protein>
    <submittedName>
        <fullName evidence="9">Cytochrome P450</fullName>
    </submittedName>
</protein>
<evidence type="ECO:0000313" key="10">
    <source>
        <dbReference type="Proteomes" id="UP000693972"/>
    </source>
</evidence>
<reference evidence="9 10" key="1">
    <citation type="submission" date="2021-07" db="EMBL/GenBank/DDBJ databases">
        <title>Karlodiniumbacter phycospheric gen. nov., sp. nov., a phycosphere bacterium isolated from karlodinium veneficum.</title>
        <authorList>
            <person name="Peng Y."/>
            <person name="Jiang L."/>
            <person name="Lee J."/>
        </authorList>
    </citation>
    <scope>NUCLEOTIDE SEQUENCE</scope>
    <source>
        <strain evidence="9 10">N5</strain>
    </source>
</reference>
<dbReference type="AlphaFoldDB" id="A0A975YH00"/>
<dbReference type="EMBL" id="JAIMBW010000001">
    <property type="protein sequence ID" value="MBY4892266.1"/>
    <property type="molecule type" value="Genomic_DNA"/>
</dbReference>
<evidence type="ECO:0000256" key="3">
    <source>
        <dbReference type="ARBA" id="ARBA00022723"/>
    </source>
</evidence>
<dbReference type="PRINTS" id="PR00385">
    <property type="entry name" value="P450"/>
</dbReference>
<keyword evidence="5 7" id="KW-0408">Iron</keyword>
<dbReference type="GO" id="GO:0004497">
    <property type="term" value="F:monooxygenase activity"/>
    <property type="evidence" value="ECO:0007669"/>
    <property type="project" value="UniProtKB-KW"/>
</dbReference>
<keyword evidence="6" id="KW-0503">Monooxygenase</keyword>
<evidence type="ECO:0000313" key="9">
    <source>
        <dbReference type="EMBL" id="QXL89017.1"/>
    </source>
</evidence>
<dbReference type="PANTHER" id="PTHR24291">
    <property type="entry name" value="CYTOCHROME P450 FAMILY 4"/>
    <property type="match status" value="1"/>
</dbReference>
<evidence type="ECO:0000256" key="1">
    <source>
        <dbReference type="ARBA" id="ARBA00010617"/>
    </source>
</evidence>